<dbReference type="Proteomes" id="UP000185109">
    <property type="component" value="Chromosome"/>
</dbReference>
<keyword evidence="1" id="KW-0812">Transmembrane</keyword>
<dbReference type="AlphaFoldDB" id="A0A1L5NZX7"/>
<reference evidence="2 3" key="1">
    <citation type="submission" date="2016-09" db="EMBL/GenBank/DDBJ databases">
        <title>The complete genome sequences of Rhizobium gallicum, symbiovars gallicum and phaseoli, symbionts associated to common bean (Phaseolus vulgaris).</title>
        <authorList>
            <person name="Bustos P."/>
            <person name="Santamaria R.I."/>
            <person name="Perez-Carrascal O.M."/>
            <person name="Juarez S."/>
            <person name="Lozano L."/>
            <person name="Martinez-Flores I."/>
            <person name="Martinez-Romero E."/>
            <person name="Cevallos M."/>
            <person name="Romero D."/>
            <person name="Davila G."/>
            <person name="Gonzalez V."/>
        </authorList>
    </citation>
    <scope>NUCLEOTIDE SEQUENCE [LARGE SCALE GENOMIC DNA]</scope>
    <source>
        <strain evidence="2 3">8C-3</strain>
    </source>
</reference>
<evidence type="ECO:0000313" key="3">
    <source>
        <dbReference type="Proteomes" id="UP000185109"/>
    </source>
</evidence>
<evidence type="ECO:0000313" key="2">
    <source>
        <dbReference type="EMBL" id="APO73474.1"/>
    </source>
</evidence>
<gene>
    <name evidence="2" type="ORF">AM571_CH00628</name>
</gene>
<protein>
    <submittedName>
        <fullName evidence="2">Uncharacterized protein</fullName>
    </submittedName>
</protein>
<evidence type="ECO:0000256" key="1">
    <source>
        <dbReference type="SAM" id="Phobius"/>
    </source>
</evidence>
<feature type="transmembrane region" description="Helical" evidence="1">
    <location>
        <begin position="139"/>
        <end position="156"/>
    </location>
</feature>
<sequence length="178" mass="19579">MNAADELRRAHRVLGDQGYWLVCRIRQSGPSLRRSAAPLSRAHAPVGLLIVLIFSSQWKNNRFSARGPGYSAFSSRPLPPLESCNPISLFDFKGGRLYHSNSQWRGFEMKGSTKALLLSAASSGVVTGGLYGFGLNAGFSLTIWAIATLSIYPKVLQDMANEKILDHDWPTRDGADKR</sequence>
<dbReference type="EMBL" id="CP017241">
    <property type="protein sequence ID" value="APO73474.1"/>
    <property type="molecule type" value="Genomic_DNA"/>
</dbReference>
<keyword evidence="1" id="KW-1133">Transmembrane helix</keyword>
<accession>A0A1L5NZX7</accession>
<organism evidence="2 3">
    <name type="scientific">Rhizobium etli 8C-3</name>
    <dbReference type="NCBI Taxonomy" id="538025"/>
    <lineage>
        <taxon>Bacteria</taxon>
        <taxon>Pseudomonadati</taxon>
        <taxon>Pseudomonadota</taxon>
        <taxon>Alphaproteobacteria</taxon>
        <taxon>Hyphomicrobiales</taxon>
        <taxon>Rhizobiaceae</taxon>
        <taxon>Rhizobium/Agrobacterium group</taxon>
        <taxon>Rhizobium</taxon>
    </lineage>
</organism>
<proteinExistence type="predicted"/>
<keyword evidence="1" id="KW-0472">Membrane</keyword>
<name>A0A1L5NZX7_RHIET</name>